<evidence type="ECO:0000259" key="12">
    <source>
        <dbReference type="Pfam" id="PF12019"/>
    </source>
</evidence>
<keyword evidence="14" id="KW-1185">Reference proteome</keyword>
<comment type="subcellular location">
    <subcellularLocation>
        <location evidence="1">Cell inner membrane</location>
        <topology evidence="1">Single-pass membrane protein</topology>
    </subcellularLocation>
</comment>
<dbReference type="NCBIfam" id="TIGR02532">
    <property type="entry name" value="IV_pilin_GFxxxE"/>
    <property type="match status" value="1"/>
</dbReference>
<dbReference type="Proteomes" id="UP001304419">
    <property type="component" value="Chromosome 1"/>
</dbReference>
<dbReference type="Gene3D" id="3.55.40.10">
    <property type="entry name" value="minor pseudopilin epsh domain"/>
    <property type="match status" value="1"/>
</dbReference>
<keyword evidence="4" id="KW-0488">Methylation</keyword>
<keyword evidence="6 11" id="KW-0812">Transmembrane</keyword>
<feature type="domain" description="General secretion pathway GspH" evidence="12">
    <location>
        <begin position="44"/>
        <end position="156"/>
    </location>
</feature>
<dbReference type="SUPFAM" id="SSF54523">
    <property type="entry name" value="Pili subunits"/>
    <property type="match status" value="1"/>
</dbReference>
<dbReference type="Pfam" id="PF07963">
    <property type="entry name" value="N_methyl"/>
    <property type="match status" value="1"/>
</dbReference>
<accession>A0ABZ0M758</accession>
<keyword evidence="5" id="KW-0997">Cell inner membrane</keyword>
<evidence type="ECO:0000313" key="14">
    <source>
        <dbReference type="Proteomes" id="UP001304419"/>
    </source>
</evidence>
<evidence type="ECO:0000256" key="5">
    <source>
        <dbReference type="ARBA" id="ARBA00022519"/>
    </source>
</evidence>
<proteinExistence type="inferred from homology"/>
<evidence type="ECO:0000256" key="2">
    <source>
        <dbReference type="ARBA" id="ARBA00021549"/>
    </source>
</evidence>
<protein>
    <recommendedName>
        <fullName evidence="2">Type II secretion system protein H</fullName>
    </recommendedName>
    <alternativeName>
        <fullName evidence="10">General secretion pathway protein H</fullName>
    </alternativeName>
</protein>
<evidence type="ECO:0000256" key="1">
    <source>
        <dbReference type="ARBA" id="ARBA00004377"/>
    </source>
</evidence>
<name>A0ABZ0M758_9GAMM</name>
<feature type="transmembrane region" description="Helical" evidence="11">
    <location>
        <begin position="12"/>
        <end position="34"/>
    </location>
</feature>
<evidence type="ECO:0000256" key="11">
    <source>
        <dbReference type="SAM" id="Phobius"/>
    </source>
</evidence>
<dbReference type="RefSeq" id="WP_226898897.1">
    <property type="nucleotide sequence ID" value="NZ_CBCSDF010000003.1"/>
</dbReference>
<evidence type="ECO:0000256" key="7">
    <source>
        <dbReference type="ARBA" id="ARBA00022989"/>
    </source>
</evidence>
<dbReference type="InterPro" id="IPR045584">
    <property type="entry name" value="Pilin-like"/>
</dbReference>
<evidence type="ECO:0000313" key="13">
    <source>
        <dbReference type="EMBL" id="WOX27517.1"/>
    </source>
</evidence>
<comment type="similarity">
    <text evidence="9">Belongs to the GSP H family.</text>
</comment>
<dbReference type="Pfam" id="PF12019">
    <property type="entry name" value="GspH"/>
    <property type="match status" value="1"/>
</dbReference>
<sequence>MHRHMGFSLLESLVCLAIITIVSLFSLPSLTTLFQFDKPKIKLEALRRAINFARIQAVASGATVTLCPLKNNRCDDKEWHTQLTVFIDYHPQGEFSGDDYKLAVVDSVDSGDKLTYPRNAIIFRRFGHLAGLYNGTFVYCNASSTVGLSLSVSYTGRSTLKDTDECQK</sequence>
<keyword evidence="7 11" id="KW-1133">Transmembrane helix</keyword>
<evidence type="ECO:0000256" key="8">
    <source>
        <dbReference type="ARBA" id="ARBA00023136"/>
    </source>
</evidence>
<keyword evidence="8 11" id="KW-0472">Membrane</keyword>
<dbReference type="InterPro" id="IPR012902">
    <property type="entry name" value="N_methyl_site"/>
</dbReference>
<evidence type="ECO:0000256" key="6">
    <source>
        <dbReference type="ARBA" id="ARBA00022692"/>
    </source>
</evidence>
<gene>
    <name evidence="13" type="ORF">R5H13_12710</name>
</gene>
<organism evidence="13 14">
    <name type="scientific">Pseudoalteromonas maricaloris</name>
    <dbReference type="NCBI Taxonomy" id="184924"/>
    <lineage>
        <taxon>Bacteria</taxon>
        <taxon>Pseudomonadati</taxon>
        <taxon>Pseudomonadota</taxon>
        <taxon>Gammaproteobacteria</taxon>
        <taxon>Alteromonadales</taxon>
        <taxon>Pseudoalteromonadaceae</taxon>
        <taxon>Pseudoalteromonas</taxon>
    </lineage>
</organism>
<evidence type="ECO:0000256" key="3">
    <source>
        <dbReference type="ARBA" id="ARBA00022475"/>
    </source>
</evidence>
<evidence type="ECO:0000256" key="4">
    <source>
        <dbReference type="ARBA" id="ARBA00022481"/>
    </source>
</evidence>
<dbReference type="EMBL" id="CP137578">
    <property type="protein sequence ID" value="WOX27517.1"/>
    <property type="molecule type" value="Genomic_DNA"/>
</dbReference>
<dbReference type="InterPro" id="IPR022346">
    <property type="entry name" value="T2SS_GspH"/>
</dbReference>
<reference evidence="13 14" key="1">
    <citation type="submission" date="2023-10" db="EMBL/GenBank/DDBJ databases">
        <title>To unveil natural product biosynthetic capacity in Pseudoalteromonas.</title>
        <authorList>
            <person name="Wang J."/>
        </authorList>
    </citation>
    <scope>NUCLEOTIDE SEQUENCE [LARGE SCALE GENOMIC DNA]</scope>
    <source>
        <strain evidence="13 14">DSM 15914</strain>
    </source>
</reference>
<evidence type="ECO:0000256" key="9">
    <source>
        <dbReference type="ARBA" id="ARBA00025772"/>
    </source>
</evidence>
<keyword evidence="3" id="KW-1003">Cell membrane</keyword>
<evidence type="ECO:0000256" key="10">
    <source>
        <dbReference type="ARBA" id="ARBA00030775"/>
    </source>
</evidence>